<dbReference type="eggNOG" id="ENOG5033HX5">
    <property type="taxonomic scope" value="Bacteria"/>
</dbReference>
<evidence type="ECO:0000256" key="1">
    <source>
        <dbReference type="SAM" id="Coils"/>
    </source>
</evidence>
<dbReference type="EMBL" id="JSCE01000122">
    <property type="protein sequence ID" value="KHM52222.1"/>
    <property type="molecule type" value="Genomic_DNA"/>
</dbReference>
<organism evidence="3 4">
    <name type="scientific">Anaerovibrio lipolyticus</name>
    <dbReference type="NCBI Taxonomy" id="82374"/>
    <lineage>
        <taxon>Bacteria</taxon>
        <taxon>Bacillati</taxon>
        <taxon>Bacillota</taxon>
        <taxon>Negativicutes</taxon>
        <taxon>Selenomonadales</taxon>
        <taxon>Selenomonadaceae</taxon>
        <taxon>Anaerovibrio</taxon>
    </lineage>
</organism>
<reference evidence="3 4" key="1">
    <citation type="journal article" date="2013" name="PLoS ONE">
        <title>Identification and characterization of three novel lipases belonging to families II and V from Anaerovibrio lipolyticus 5ST.</title>
        <authorList>
            <person name="Prive F."/>
            <person name="Kaderbhai N.N."/>
            <person name="Girdwood S."/>
            <person name="Worgan H.J."/>
            <person name="Pinloche E."/>
            <person name="Scollan N.D."/>
            <person name="Huws S.A."/>
            <person name="Newbold C.J."/>
        </authorList>
    </citation>
    <scope>NUCLEOTIDE SEQUENCE [LARGE SCALE GENOMIC DNA]</scope>
    <source>
        <strain evidence="3 4">5S</strain>
    </source>
</reference>
<keyword evidence="2" id="KW-0472">Membrane</keyword>
<gene>
    <name evidence="3" type="ORF">NZ47_06030</name>
</gene>
<sequence length="330" mass="36516">MTTEILGFIIIVGAIIVLLARRQLQKAEEDPEVMEASAGRLRYELEQSADEIINRMAGHIDHLEGLLREADYKAEMLQQRIDELQKLQQSPVVNSVQSQQFQAQSVAEPQSIAVNQPTAEPLASEEVVFPRDGESDFSQLLESNMQDPNLVIPENVEYAENLPQSSEISAENLEDAQGVYDEFPTEAVNQPEADADSGISEEAKLALEAFREVSKNLEAAQHDMGLNIDISSEPEPMLEMGPEYGIASEYESNQEAGYTTAPEYVSEPAAPMMEQQPVEPVIEDPEIDDRDDATEIARKLLMAGYTPEDVARFTGLGMNAIALLKQIHNI</sequence>
<feature type="coiled-coil region" evidence="1">
    <location>
        <begin position="60"/>
        <end position="87"/>
    </location>
</feature>
<feature type="transmembrane region" description="Helical" evidence="2">
    <location>
        <begin position="6"/>
        <end position="24"/>
    </location>
</feature>
<dbReference type="AlphaFoldDB" id="A0A0B2K261"/>
<comment type="caution">
    <text evidence="3">The sequence shown here is derived from an EMBL/GenBank/DDBJ whole genome shotgun (WGS) entry which is preliminary data.</text>
</comment>
<evidence type="ECO:0000256" key="2">
    <source>
        <dbReference type="SAM" id="Phobius"/>
    </source>
</evidence>
<evidence type="ECO:0000313" key="4">
    <source>
        <dbReference type="Proteomes" id="UP000030993"/>
    </source>
</evidence>
<keyword evidence="2" id="KW-0812">Transmembrane</keyword>
<name>A0A0B2K261_9FIRM</name>
<dbReference type="RefSeq" id="WP_039207690.1">
    <property type="nucleotide sequence ID" value="NZ_JSCE01000122.1"/>
</dbReference>
<evidence type="ECO:0000313" key="3">
    <source>
        <dbReference type="EMBL" id="KHM52222.1"/>
    </source>
</evidence>
<keyword evidence="4" id="KW-1185">Reference proteome</keyword>
<proteinExistence type="predicted"/>
<keyword evidence="1" id="KW-0175">Coiled coil</keyword>
<dbReference type="STRING" id="82374.NZ47_06030"/>
<accession>A0A0B2K261</accession>
<keyword evidence="2" id="KW-1133">Transmembrane helix</keyword>
<dbReference type="Proteomes" id="UP000030993">
    <property type="component" value="Unassembled WGS sequence"/>
</dbReference>
<protein>
    <submittedName>
        <fullName evidence="3">Uncharacterized protein</fullName>
    </submittedName>
</protein>